<protein>
    <submittedName>
        <fullName evidence="2">Uncharacterized protein</fullName>
    </submittedName>
</protein>
<dbReference type="AlphaFoldDB" id="A0AA88TZH4"/>
<proteinExistence type="predicted"/>
<comment type="caution">
    <text evidence="2">The sequence shown here is derived from an EMBL/GenBank/DDBJ whole genome shotgun (WGS) entry which is preliminary data.</text>
</comment>
<reference evidence="2" key="1">
    <citation type="submission" date="2023-08" db="EMBL/GenBank/DDBJ databases">
        <title>Chromosome-level Genome Assembly of mud carp (Cirrhinus molitorella).</title>
        <authorList>
            <person name="Liu H."/>
        </authorList>
    </citation>
    <scope>NUCLEOTIDE SEQUENCE</scope>
    <source>
        <strain evidence="2">Prfri</strain>
        <tissue evidence="2">Muscle</tissue>
    </source>
</reference>
<accession>A0AA88TZH4</accession>
<evidence type="ECO:0000256" key="1">
    <source>
        <dbReference type="SAM" id="MobiDB-lite"/>
    </source>
</evidence>
<name>A0AA88TZH4_9TELE</name>
<evidence type="ECO:0000313" key="2">
    <source>
        <dbReference type="EMBL" id="KAK2914185.1"/>
    </source>
</evidence>
<sequence>MPPSQLLHMIAGWGPRPFRAQGEDMPLGMTEEGKGQLGAFKGSSMKERGLTCAAGVGGGQIGVRVYQEARKKVAVFQRYLPRHVIVKAAGREQPLPCTSSLYREAQKQSVATRTPPCRDRDQRRSKVGTSKARSDLRVVLQPKRSSAKRS</sequence>
<feature type="compositionally biased region" description="Polar residues" evidence="1">
    <location>
        <begin position="99"/>
        <end position="112"/>
    </location>
</feature>
<feature type="region of interest" description="Disordered" evidence="1">
    <location>
        <begin position="99"/>
        <end position="150"/>
    </location>
</feature>
<keyword evidence="3" id="KW-1185">Reference proteome</keyword>
<evidence type="ECO:0000313" key="3">
    <source>
        <dbReference type="Proteomes" id="UP001187343"/>
    </source>
</evidence>
<dbReference type="Proteomes" id="UP001187343">
    <property type="component" value="Unassembled WGS sequence"/>
</dbReference>
<dbReference type="EMBL" id="JAUYZG010000002">
    <property type="protein sequence ID" value="KAK2914185.1"/>
    <property type="molecule type" value="Genomic_DNA"/>
</dbReference>
<organism evidence="2 3">
    <name type="scientific">Cirrhinus molitorella</name>
    <name type="common">mud carp</name>
    <dbReference type="NCBI Taxonomy" id="172907"/>
    <lineage>
        <taxon>Eukaryota</taxon>
        <taxon>Metazoa</taxon>
        <taxon>Chordata</taxon>
        <taxon>Craniata</taxon>
        <taxon>Vertebrata</taxon>
        <taxon>Euteleostomi</taxon>
        <taxon>Actinopterygii</taxon>
        <taxon>Neopterygii</taxon>
        <taxon>Teleostei</taxon>
        <taxon>Ostariophysi</taxon>
        <taxon>Cypriniformes</taxon>
        <taxon>Cyprinidae</taxon>
        <taxon>Labeoninae</taxon>
        <taxon>Labeonini</taxon>
        <taxon>Cirrhinus</taxon>
    </lineage>
</organism>
<gene>
    <name evidence="2" type="ORF">Q8A67_002584</name>
</gene>